<dbReference type="AlphaFoldDB" id="A0AA47NDB3"/>
<accession>A0AA47NDB3</accession>
<organism evidence="2 3">
    <name type="scientific">Merluccius polli</name>
    <name type="common">Benguela hake</name>
    <name type="synonym">Merluccius cadenati</name>
    <dbReference type="NCBI Taxonomy" id="89951"/>
    <lineage>
        <taxon>Eukaryota</taxon>
        <taxon>Metazoa</taxon>
        <taxon>Chordata</taxon>
        <taxon>Craniata</taxon>
        <taxon>Vertebrata</taxon>
        <taxon>Euteleostomi</taxon>
        <taxon>Actinopterygii</taxon>
        <taxon>Neopterygii</taxon>
        <taxon>Teleostei</taxon>
        <taxon>Neoteleostei</taxon>
        <taxon>Acanthomorphata</taxon>
        <taxon>Zeiogadaria</taxon>
        <taxon>Gadariae</taxon>
        <taxon>Gadiformes</taxon>
        <taxon>Gadoidei</taxon>
        <taxon>Merlucciidae</taxon>
        <taxon>Merluccius</taxon>
    </lineage>
</organism>
<evidence type="ECO:0000256" key="1">
    <source>
        <dbReference type="SAM" id="Phobius"/>
    </source>
</evidence>
<sequence length="178" mass="18846">MKLVATTCAEQRAVHALVPPPVNIPTFIVFPNRLQSGVTCISAAPSLARTLLPGTRGEDSVWCALLLKSQRLFFLLLCSGEAALHGSVPYPPPGYPKTQTIHGLRSWCGRFVFSIRSVIFIVFGCSGTVAFLHTVLCGGCVPTQRQVPRPTTTLICLAGAGAAGGRLPLVVVPFSPPP</sequence>
<feature type="transmembrane region" description="Helical" evidence="1">
    <location>
        <begin position="153"/>
        <end position="174"/>
    </location>
</feature>
<keyword evidence="3" id="KW-1185">Reference proteome</keyword>
<reference evidence="2" key="1">
    <citation type="journal article" date="2023" name="Front. Mar. Sci.">
        <title>A new Merluccius polli reference genome to investigate the effects of global change in West African waters.</title>
        <authorList>
            <person name="Mateo J.L."/>
            <person name="Blanco-Fernandez C."/>
            <person name="Garcia-Vazquez E."/>
            <person name="Machado-Schiaffino G."/>
        </authorList>
    </citation>
    <scope>NUCLEOTIDE SEQUENCE</scope>
    <source>
        <strain evidence="2">C29</strain>
        <tissue evidence="2">Fin</tissue>
    </source>
</reference>
<keyword evidence="1" id="KW-1133">Transmembrane helix</keyword>
<proteinExistence type="predicted"/>
<keyword evidence="1" id="KW-0812">Transmembrane</keyword>
<protein>
    <submittedName>
        <fullName evidence="2">Uncharacterized protein</fullName>
    </submittedName>
</protein>
<evidence type="ECO:0000313" key="3">
    <source>
        <dbReference type="Proteomes" id="UP001174136"/>
    </source>
</evidence>
<gene>
    <name evidence="2" type="ORF">N1851_000279</name>
</gene>
<feature type="transmembrane region" description="Helical" evidence="1">
    <location>
        <begin position="118"/>
        <end position="141"/>
    </location>
</feature>
<comment type="caution">
    <text evidence="2">The sequence shown here is derived from an EMBL/GenBank/DDBJ whole genome shotgun (WGS) entry which is preliminary data.</text>
</comment>
<dbReference type="Proteomes" id="UP001174136">
    <property type="component" value="Unassembled WGS sequence"/>
</dbReference>
<name>A0AA47NDB3_MERPO</name>
<evidence type="ECO:0000313" key="2">
    <source>
        <dbReference type="EMBL" id="KAK0156409.1"/>
    </source>
</evidence>
<keyword evidence="1" id="KW-0472">Membrane</keyword>
<dbReference type="EMBL" id="JAOPHQ010000009">
    <property type="protein sequence ID" value="KAK0156409.1"/>
    <property type="molecule type" value="Genomic_DNA"/>
</dbReference>